<feature type="compositionally biased region" description="Basic and acidic residues" evidence="1">
    <location>
        <begin position="7"/>
        <end position="20"/>
    </location>
</feature>
<keyword evidence="3" id="KW-1185">Reference proteome</keyword>
<dbReference type="KEGG" id="dpx:DAPPUDRAFT_302901"/>
<feature type="region of interest" description="Disordered" evidence="1">
    <location>
        <begin position="1"/>
        <end position="45"/>
    </location>
</feature>
<sequence length="100" mass="11920">MAIKSRTQPERKRETRPAEKIKKKKKINKKNKKNKPPHTPKVEGKKFKLKKRIADAARHNQIKIKPKHTQGKFAEFVFCFVFFKEKEKKKMSQYPGTDQK</sequence>
<accession>E9HPX7</accession>
<feature type="compositionally biased region" description="Basic residues" evidence="1">
    <location>
        <begin position="21"/>
        <end position="38"/>
    </location>
</feature>
<dbReference type="HOGENOM" id="CLU_2308815_0_0_1"/>
<name>E9HPX7_DAPPU</name>
<evidence type="ECO:0000313" key="2">
    <source>
        <dbReference type="EMBL" id="EFX66196.1"/>
    </source>
</evidence>
<reference evidence="2 3" key="1">
    <citation type="journal article" date="2011" name="Science">
        <title>The ecoresponsive genome of Daphnia pulex.</title>
        <authorList>
            <person name="Colbourne J.K."/>
            <person name="Pfrender M.E."/>
            <person name="Gilbert D."/>
            <person name="Thomas W.K."/>
            <person name="Tucker A."/>
            <person name="Oakley T.H."/>
            <person name="Tokishita S."/>
            <person name="Aerts A."/>
            <person name="Arnold G.J."/>
            <person name="Basu M.K."/>
            <person name="Bauer D.J."/>
            <person name="Caceres C.E."/>
            <person name="Carmel L."/>
            <person name="Casola C."/>
            <person name="Choi J.H."/>
            <person name="Detter J.C."/>
            <person name="Dong Q."/>
            <person name="Dusheyko S."/>
            <person name="Eads B.D."/>
            <person name="Frohlich T."/>
            <person name="Geiler-Samerotte K.A."/>
            <person name="Gerlach D."/>
            <person name="Hatcher P."/>
            <person name="Jogdeo S."/>
            <person name="Krijgsveld J."/>
            <person name="Kriventseva E.V."/>
            <person name="Kultz D."/>
            <person name="Laforsch C."/>
            <person name="Lindquist E."/>
            <person name="Lopez J."/>
            <person name="Manak J.R."/>
            <person name="Muller J."/>
            <person name="Pangilinan J."/>
            <person name="Patwardhan R.P."/>
            <person name="Pitluck S."/>
            <person name="Pritham E.J."/>
            <person name="Rechtsteiner A."/>
            <person name="Rho M."/>
            <person name="Rogozin I.B."/>
            <person name="Sakarya O."/>
            <person name="Salamov A."/>
            <person name="Schaack S."/>
            <person name="Shapiro H."/>
            <person name="Shiga Y."/>
            <person name="Skalitzky C."/>
            <person name="Smith Z."/>
            <person name="Souvorov A."/>
            <person name="Sung W."/>
            <person name="Tang Z."/>
            <person name="Tsuchiya D."/>
            <person name="Tu H."/>
            <person name="Vos H."/>
            <person name="Wang M."/>
            <person name="Wolf Y.I."/>
            <person name="Yamagata H."/>
            <person name="Yamada T."/>
            <person name="Ye Y."/>
            <person name="Shaw J.R."/>
            <person name="Andrews J."/>
            <person name="Crease T.J."/>
            <person name="Tang H."/>
            <person name="Lucas S.M."/>
            <person name="Robertson H.M."/>
            <person name="Bork P."/>
            <person name="Koonin E.V."/>
            <person name="Zdobnov E.M."/>
            <person name="Grigoriev I.V."/>
            <person name="Lynch M."/>
            <person name="Boore J.L."/>
        </authorList>
    </citation>
    <scope>NUCLEOTIDE SEQUENCE [LARGE SCALE GENOMIC DNA]</scope>
</reference>
<dbReference type="EMBL" id="GL732712">
    <property type="protein sequence ID" value="EFX66196.1"/>
    <property type="molecule type" value="Genomic_DNA"/>
</dbReference>
<dbReference type="InParanoid" id="E9HPX7"/>
<dbReference type="AlphaFoldDB" id="E9HPX7"/>
<dbReference type="Proteomes" id="UP000000305">
    <property type="component" value="Unassembled WGS sequence"/>
</dbReference>
<protein>
    <submittedName>
        <fullName evidence="2">Uncharacterized protein</fullName>
    </submittedName>
</protein>
<proteinExistence type="predicted"/>
<evidence type="ECO:0000256" key="1">
    <source>
        <dbReference type="SAM" id="MobiDB-lite"/>
    </source>
</evidence>
<organism evidence="2 3">
    <name type="scientific">Daphnia pulex</name>
    <name type="common">Water flea</name>
    <dbReference type="NCBI Taxonomy" id="6669"/>
    <lineage>
        <taxon>Eukaryota</taxon>
        <taxon>Metazoa</taxon>
        <taxon>Ecdysozoa</taxon>
        <taxon>Arthropoda</taxon>
        <taxon>Crustacea</taxon>
        <taxon>Branchiopoda</taxon>
        <taxon>Diplostraca</taxon>
        <taxon>Cladocera</taxon>
        <taxon>Anomopoda</taxon>
        <taxon>Daphniidae</taxon>
        <taxon>Daphnia</taxon>
    </lineage>
</organism>
<gene>
    <name evidence="2" type="ORF">DAPPUDRAFT_302901</name>
</gene>
<evidence type="ECO:0000313" key="3">
    <source>
        <dbReference type="Proteomes" id="UP000000305"/>
    </source>
</evidence>